<feature type="region of interest" description="Disordered" evidence="1">
    <location>
        <begin position="36"/>
        <end position="56"/>
    </location>
</feature>
<evidence type="ECO:0000313" key="3">
    <source>
        <dbReference type="Proteomes" id="UP001596972"/>
    </source>
</evidence>
<gene>
    <name evidence="2" type="ORF">ACFQ11_20645</name>
</gene>
<feature type="compositionally biased region" description="Basic and acidic residues" evidence="1">
    <location>
        <begin position="39"/>
        <end position="56"/>
    </location>
</feature>
<proteinExistence type="predicted"/>
<keyword evidence="3" id="KW-1185">Reference proteome</keyword>
<dbReference type="RefSeq" id="WP_378300988.1">
    <property type="nucleotide sequence ID" value="NZ_JBHTJA010000042.1"/>
</dbReference>
<dbReference type="Proteomes" id="UP001596972">
    <property type="component" value="Unassembled WGS sequence"/>
</dbReference>
<evidence type="ECO:0008006" key="4">
    <source>
        <dbReference type="Google" id="ProtNLM"/>
    </source>
</evidence>
<organism evidence="2 3">
    <name type="scientific">Actinomadura sediminis</name>
    <dbReference type="NCBI Taxonomy" id="1038904"/>
    <lineage>
        <taxon>Bacteria</taxon>
        <taxon>Bacillati</taxon>
        <taxon>Actinomycetota</taxon>
        <taxon>Actinomycetes</taxon>
        <taxon>Streptosporangiales</taxon>
        <taxon>Thermomonosporaceae</taxon>
        <taxon>Actinomadura</taxon>
    </lineage>
</organism>
<protein>
    <recommendedName>
        <fullName evidence="4">PASTA domain-containing protein</fullName>
    </recommendedName>
</protein>
<reference evidence="3" key="1">
    <citation type="journal article" date="2019" name="Int. J. Syst. Evol. Microbiol.">
        <title>The Global Catalogue of Microorganisms (GCM) 10K type strain sequencing project: providing services to taxonomists for standard genome sequencing and annotation.</title>
        <authorList>
            <consortium name="The Broad Institute Genomics Platform"/>
            <consortium name="The Broad Institute Genome Sequencing Center for Infectious Disease"/>
            <person name="Wu L."/>
            <person name="Ma J."/>
        </authorList>
    </citation>
    <scope>NUCLEOTIDE SEQUENCE [LARGE SCALE GENOMIC DNA]</scope>
    <source>
        <strain evidence="3">JCM 31202</strain>
    </source>
</reference>
<evidence type="ECO:0000313" key="2">
    <source>
        <dbReference type="EMBL" id="MFD0902822.1"/>
    </source>
</evidence>
<accession>A0ABW3ETS5</accession>
<comment type="caution">
    <text evidence="2">The sequence shown here is derived from an EMBL/GenBank/DDBJ whole genome shotgun (WGS) entry which is preliminary data.</text>
</comment>
<evidence type="ECO:0000256" key="1">
    <source>
        <dbReference type="SAM" id="MobiDB-lite"/>
    </source>
</evidence>
<name>A0ABW3ETS5_9ACTN</name>
<sequence>MRLTVKSHSLDALTAPLPPEGEDAIKQFVRHGASTLVARESDRRADPSAKEAHTEQRAQGLVDYVNALIRDETTEEAHEFATWQDLAAAARRLMSVSIFNAVLPAEREVLKSWRASALEGGEAHSKMQRELSTTWANCGTVALNAVKRLRANYGATISPIKETKCEKSWTAEIEDALKLKPSDQNEIYILDCTLGGIHNWLVEAHHDGKRYLIQGYQGAYSAPWWVTDALVDPADLDADLSLVEEPRKKYGVQSDIAAHYDKFIKNLSQIVTDGFNAQSRSGAPVFRELPFDPADKKPAATSGFPILQVQQYTLRNPQAVRMTMPGVSGPLCAQAVLSLPLAVRPLEGQELDEVKQTFAKLGLGCDYRFAADDHEIRVPRGDKNAALRGKRVLRIGLHAPETVRPSDLPAPGEEVEIGTLRAGVEDTIKIAVP</sequence>
<dbReference type="EMBL" id="JBHTJA010000042">
    <property type="protein sequence ID" value="MFD0902822.1"/>
    <property type="molecule type" value="Genomic_DNA"/>
</dbReference>